<evidence type="ECO:0000313" key="4">
    <source>
        <dbReference type="Proteomes" id="UP001235664"/>
    </source>
</evidence>
<name>A0ABT9HAG3_9SPHN</name>
<feature type="region of interest" description="Disordered" evidence="1">
    <location>
        <begin position="74"/>
        <end position="121"/>
    </location>
</feature>
<feature type="domain" description="Helicase C-terminal" evidence="2">
    <location>
        <begin position="770"/>
        <end position="948"/>
    </location>
</feature>
<feature type="compositionally biased region" description="Acidic residues" evidence="1">
    <location>
        <begin position="22"/>
        <end position="36"/>
    </location>
</feature>
<evidence type="ECO:0000313" key="3">
    <source>
        <dbReference type="EMBL" id="MDP4540321.1"/>
    </source>
</evidence>
<dbReference type="Proteomes" id="UP001235664">
    <property type="component" value="Unassembled WGS sequence"/>
</dbReference>
<dbReference type="EMBL" id="JAVAIL010000003">
    <property type="protein sequence ID" value="MDP4540321.1"/>
    <property type="molecule type" value="Genomic_DNA"/>
</dbReference>
<reference evidence="3 4" key="1">
    <citation type="submission" date="2023-08" db="EMBL/GenBank/DDBJ databases">
        <title>genomic of DY56.</title>
        <authorList>
            <person name="Wang Y."/>
        </authorList>
    </citation>
    <scope>NUCLEOTIDE SEQUENCE [LARGE SCALE GENOMIC DNA]</scope>
    <source>
        <strain evidence="3 4">DY56-A-20</strain>
    </source>
</reference>
<comment type="caution">
    <text evidence="3">The sequence shown here is derived from an EMBL/GenBank/DDBJ whole genome shotgun (WGS) entry which is preliminary data.</text>
</comment>
<gene>
    <name evidence="3" type="ORF">Q9K01_11850</name>
</gene>
<keyword evidence="4" id="KW-1185">Reference proteome</keyword>
<dbReference type="PROSITE" id="PS51194">
    <property type="entry name" value="HELICASE_CTER"/>
    <property type="match status" value="1"/>
</dbReference>
<accession>A0ABT9HAG3</accession>
<feature type="compositionally biased region" description="Basic and acidic residues" evidence="1">
    <location>
        <begin position="74"/>
        <end position="91"/>
    </location>
</feature>
<evidence type="ECO:0000256" key="1">
    <source>
        <dbReference type="SAM" id="MobiDB-lite"/>
    </source>
</evidence>
<feature type="region of interest" description="Disordered" evidence="1">
    <location>
        <begin position="15"/>
        <end position="43"/>
    </location>
</feature>
<dbReference type="Gene3D" id="3.40.50.300">
    <property type="entry name" value="P-loop containing nucleotide triphosphate hydrolases"/>
    <property type="match status" value="1"/>
</dbReference>
<dbReference type="InterPro" id="IPR001650">
    <property type="entry name" value="Helicase_C-like"/>
</dbReference>
<protein>
    <recommendedName>
        <fullName evidence="2">Helicase C-terminal domain-containing protein</fullName>
    </recommendedName>
</protein>
<organism evidence="3 4">
    <name type="scientific">Qipengyuania benthica</name>
    <dbReference type="NCBI Taxonomy" id="3067651"/>
    <lineage>
        <taxon>Bacteria</taxon>
        <taxon>Pseudomonadati</taxon>
        <taxon>Pseudomonadota</taxon>
        <taxon>Alphaproteobacteria</taxon>
        <taxon>Sphingomonadales</taxon>
        <taxon>Erythrobacteraceae</taxon>
        <taxon>Qipengyuania</taxon>
    </lineage>
</organism>
<dbReference type="RefSeq" id="WP_305930448.1">
    <property type="nucleotide sequence ID" value="NZ_JAVAIL010000003.1"/>
</dbReference>
<dbReference type="SUPFAM" id="SSF52540">
    <property type="entry name" value="P-loop containing nucleoside triphosphate hydrolases"/>
    <property type="match status" value="1"/>
</dbReference>
<sequence length="1085" mass="119239">MSLAYMQGMLFPRAERSPADLGGDEAEDASDEDADDPLSMSNAMLPASMGMSLCIAPGSKVQITVDAAVYEQVEPREDAENPEAAKDKAKAAEAPVPADASRDAKSAKRRSKADGRWQRRALAPASQAVDATGLETTLVLEDHATLEVLARTLPSGDVLLTTSLSNIHEAKNARSSEATLYQVSIRAEPLEGQILKYPAARYVPPTDEERELRVIYGEQRPYAVGHGVATDWKLENDECEWVCTEALPTAHVWRPVFDNLSITRDGELVSFDDDELFKIAPLASGDLSGPELIERLTGLVEFYEEWIASQAAIPVDSELAADASRMIGRCERSAERMKEGIRILQSDESIARCFMLANRAMLMSMSHAGRATGRGREDGVQGPFALGKAETGPIDYFENPAQWRPFQLAFFLLVLPSLAGKELPDRDLVDVIWFSTGGGKTEAYLFVSAFELFRRRILEGKAGGGTGVINRYTYRFLTADQFQRTAGVICAMEMIRRELNASGDPSVGEEEFSIGLFVGGEVSPNSFAGSHDGAMSRTQELLDSSQPRDANPYPIESCPSCGTLLVPEEKKTKPDGSPDEAYYGFIATANSFTTRCPEEDCAFHGGLPVYFIDEQLLRAPPSFLLGTIDKFAMIPWKENGGVLLGLGTKWSSPSLVIQDELHLISGPLGTLAGIYEAAFETLMAAGGKPPKVIASTATIRNASVQCRRIYGRPSMVFPSPGLRAEDSFFSKLDTGNKERSRLYAGVMAQGLRSTVAASWTMATLLQSSYELVEAGELTANEADSYWTLVAYHNSKRELGRIVNATRDEIPTRMKVYASDEEVERPSNFQVLELKAHAETPVPRARQLLARRHRPEQPAIDVVPCTNIISVGVDIDRLGMMMVNGQPKLSAEYIQATSRVGRGAVPGLVLAAYSPSKPRDRSHYESFRDYHERFYSFVEPTSVTPGALPAIERGLHAALVTVVRHGTRLRKNATARQFDPAEQPVVAIIERLEQRLLRAYDGPREAEERDRISAKLTEKVTEWAGWASAVEGLQYTFASNQQRPHLLVRYGNKKIDGAGWHTLQSMRHVDKEIILEDMALAQANNS</sequence>
<feature type="compositionally biased region" description="Basic and acidic residues" evidence="1">
    <location>
        <begin position="100"/>
        <end position="117"/>
    </location>
</feature>
<dbReference type="InterPro" id="IPR027417">
    <property type="entry name" value="P-loop_NTPase"/>
</dbReference>
<proteinExistence type="predicted"/>
<evidence type="ECO:0000259" key="2">
    <source>
        <dbReference type="PROSITE" id="PS51194"/>
    </source>
</evidence>